<dbReference type="eggNOG" id="COG0546">
    <property type="taxonomic scope" value="Bacteria"/>
</dbReference>
<dbReference type="SUPFAM" id="SSF56784">
    <property type="entry name" value="HAD-like"/>
    <property type="match status" value="1"/>
</dbReference>
<dbReference type="SFLD" id="SFLDG01129">
    <property type="entry name" value="C1.5:_HAD__Beta-PGM__Phosphata"/>
    <property type="match status" value="1"/>
</dbReference>
<dbReference type="GO" id="GO:0005829">
    <property type="term" value="C:cytosol"/>
    <property type="evidence" value="ECO:0007669"/>
    <property type="project" value="TreeGrafter"/>
</dbReference>
<dbReference type="InterPro" id="IPR023198">
    <property type="entry name" value="PGP-like_dom2"/>
</dbReference>
<dbReference type="InterPro" id="IPR006439">
    <property type="entry name" value="HAD-SF_hydro_IA"/>
</dbReference>
<protein>
    <submittedName>
        <fullName evidence="1">Phosphatase</fullName>
    </submittedName>
</protein>
<dbReference type="GO" id="GO:0006281">
    <property type="term" value="P:DNA repair"/>
    <property type="evidence" value="ECO:0007669"/>
    <property type="project" value="TreeGrafter"/>
</dbReference>
<accession>A0A0R1GMX7</accession>
<dbReference type="RefSeq" id="WP_020090089.1">
    <property type="nucleotide sequence ID" value="NZ_AZCZ01000036.1"/>
</dbReference>
<dbReference type="Proteomes" id="UP000051176">
    <property type="component" value="Unassembled WGS sequence"/>
</dbReference>
<dbReference type="NCBIfam" id="TIGR01549">
    <property type="entry name" value="HAD-SF-IA-v1"/>
    <property type="match status" value="1"/>
</dbReference>
<dbReference type="Gene3D" id="3.40.50.1000">
    <property type="entry name" value="HAD superfamily/HAD-like"/>
    <property type="match status" value="1"/>
</dbReference>
<dbReference type="PANTHER" id="PTHR43434:SF26">
    <property type="entry name" value="PYROPHOSPHATASE PPAX"/>
    <property type="match status" value="1"/>
</dbReference>
<dbReference type="Pfam" id="PF13419">
    <property type="entry name" value="HAD_2"/>
    <property type="match status" value="1"/>
</dbReference>
<evidence type="ECO:0000313" key="2">
    <source>
        <dbReference type="Proteomes" id="UP000051176"/>
    </source>
</evidence>
<dbReference type="OrthoDB" id="9792518at2"/>
<reference evidence="1 2" key="1">
    <citation type="journal article" date="2015" name="Genome Announc.">
        <title>Expanding the biotechnology potential of lactobacilli through comparative genomics of 213 strains and associated genera.</title>
        <authorList>
            <person name="Sun Z."/>
            <person name="Harris H.M."/>
            <person name="McCann A."/>
            <person name="Guo C."/>
            <person name="Argimon S."/>
            <person name="Zhang W."/>
            <person name="Yang X."/>
            <person name="Jeffery I.B."/>
            <person name="Cooney J.C."/>
            <person name="Kagawa T.F."/>
            <person name="Liu W."/>
            <person name="Song Y."/>
            <person name="Salvetti E."/>
            <person name="Wrobel A."/>
            <person name="Rasinkangas P."/>
            <person name="Parkhill J."/>
            <person name="Rea M.C."/>
            <person name="O'Sullivan O."/>
            <person name="Ritari J."/>
            <person name="Douillard F.P."/>
            <person name="Paul Ross R."/>
            <person name="Yang R."/>
            <person name="Briner A.E."/>
            <person name="Felis G.E."/>
            <person name="de Vos W.M."/>
            <person name="Barrangou R."/>
            <person name="Klaenhammer T.R."/>
            <person name="Caufield P.W."/>
            <person name="Cui Y."/>
            <person name="Zhang H."/>
            <person name="O'Toole P.W."/>
        </authorList>
    </citation>
    <scope>NUCLEOTIDE SEQUENCE [LARGE SCALE GENOMIC DNA]</scope>
    <source>
        <strain evidence="1 2">ATCC 53295</strain>
    </source>
</reference>
<dbReference type="InterPro" id="IPR023214">
    <property type="entry name" value="HAD_sf"/>
</dbReference>
<dbReference type="Gene3D" id="1.10.150.240">
    <property type="entry name" value="Putative phosphatase, domain 2"/>
    <property type="match status" value="1"/>
</dbReference>
<dbReference type="InterPro" id="IPR041492">
    <property type="entry name" value="HAD_2"/>
</dbReference>
<dbReference type="SFLD" id="SFLDS00003">
    <property type="entry name" value="Haloacid_Dehalogenase"/>
    <property type="match status" value="1"/>
</dbReference>
<dbReference type="EMBL" id="AZCZ01000036">
    <property type="protein sequence ID" value="KRK35371.1"/>
    <property type="molecule type" value="Genomic_DNA"/>
</dbReference>
<dbReference type="InterPro" id="IPR036412">
    <property type="entry name" value="HAD-like_sf"/>
</dbReference>
<name>A0A0R1GMX7_9LACO</name>
<gene>
    <name evidence="1" type="ORF">FD07_GL001440</name>
</gene>
<dbReference type="AlphaFoldDB" id="A0A0R1GMX7"/>
<comment type="caution">
    <text evidence="1">The sequence shown here is derived from an EMBL/GenBank/DDBJ whole genome shotgun (WGS) entry which is preliminary data.</text>
</comment>
<organism evidence="1 2">
    <name type="scientific">Levilactobacillus parabrevis ATCC 53295</name>
    <dbReference type="NCBI Taxonomy" id="1267003"/>
    <lineage>
        <taxon>Bacteria</taxon>
        <taxon>Bacillati</taxon>
        <taxon>Bacillota</taxon>
        <taxon>Bacilli</taxon>
        <taxon>Lactobacillales</taxon>
        <taxon>Lactobacillaceae</taxon>
        <taxon>Levilactobacillus</taxon>
    </lineage>
</organism>
<dbReference type="STRING" id="357278.IV61_GL001483"/>
<keyword evidence="2" id="KW-1185">Reference proteome</keyword>
<proteinExistence type="predicted"/>
<dbReference type="PANTHER" id="PTHR43434">
    <property type="entry name" value="PHOSPHOGLYCOLATE PHOSPHATASE"/>
    <property type="match status" value="1"/>
</dbReference>
<dbReference type="InterPro" id="IPR050155">
    <property type="entry name" value="HAD-like_hydrolase_sf"/>
</dbReference>
<evidence type="ECO:0000313" key="1">
    <source>
        <dbReference type="EMBL" id="KRK35371.1"/>
    </source>
</evidence>
<dbReference type="SFLD" id="SFLDG01135">
    <property type="entry name" value="C1.5.6:_HAD__Beta-PGM__Phospha"/>
    <property type="match status" value="1"/>
</dbReference>
<dbReference type="FunFam" id="3.40.50.1000:FF:000022">
    <property type="entry name" value="Phosphoglycolate phosphatase"/>
    <property type="match status" value="1"/>
</dbReference>
<dbReference type="PATRIC" id="fig|1267003.4.peg.1520"/>
<dbReference type="GO" id="GO:0008967">
    <property type="term" value="F:phosphoglycolate phosphatase activity"/>
    <property type="evidence" value="ECO:0007669"/>
    <property type="project" value="TreeGrafter"/>
</dbReference>
<sequence length="212" mass="22891">MDNFFFDFDNTLADSSNVAVLATQRAYTAKGLAMPTREAIVGYMGVPIEVSFAKMATVSLDDAALEDLFTEFRKQYQRAETTGITLFDGMAATIAELNQRGKRLYVVSSKNSVPLQRNLNQVGLGQSFAAISGSDMVAHYKPAPDGVVNLLQRFDLDAAHSVMIGDAKYDIRMGHNAGVATAGAMWGAADPMAVKAEKPTYLLDTPAELLNL</sequence>